<dbReference type="EMBL" id="PDZR01000014">
    <property type="protein sequence ID" value="PNG25618.1"/>
    <property type="molecule type" value="Genomic_DNA"/>
</dbReference>
<dbReference type="GO" id="GO:0006310">
    <property type="term" value="P:DNA recombination"/>
    <property type="evidence" value="ECO:0007669"/>
    <property type="project" value="InterPro"/>
</dbReference>
<sequence length="370" mass="40793">MRRRFDPGDERGGELLLAADIGGGRPRRLDAAKIRKIHNLETCARAWSPRVIRHAGGKPIRSCEGFADSLCRGDRPLPGWIAPCLPTLVARPPVGADWIHEIKWDGYRISVYVERGAVIVRTRNGYDWTARFPTIAEALGKLKVRSAVIDGEATVLDEKGGSSFAELQAELATGGGQRAVLYAFDLLFLDGEDWRARPLEERRAALAGLIKKKPPLLLSQEYAGTGADFFRVACEHELEGIVSKRLDKPYRSGRSKDWLKTKCVQTEEFVVIGYQPSSGAVRAPLANIKVARREDGTLRYMGAVGTGFSERVAKVLRDRLDAIRSPRCAVPKLKVAGALWTKPDLVVEIDFRGLSAGGELRHASFRGIVE</sequence>
<dbReference type="Gene3D" id="3.30.470.30">
    <property type="entry name" value="DNA ligase/mRNA capping enzyme"/>
    <property type="match status" value="1"/>
</dbReference>
<feature type="domain" description="ATP-dependent DNA ligase family profile" evidence="5">
    <location>
        <begin position="181"/>
        <end position="262"/>
    </location>
</feature>
<dbReference type="Pfam" id="PF04679">
    <property type="entry name" value="DNA_ligase_A_C"/>
    <property type="match status" value="1"/>
</dbReference>
<dbReference type="InterPro" id="IPR050191">
    <property type="entry name" value="ATP-dep_DNA_ligase"/>
</dbReference>
<evidence type="ECO:0000313" key="6">
    <source>
        <dbReference type="EMBL" id="PNG25618.1"/>
    </source>
</evidence>
<dbReference type="PROSITE" id="PS50160">
    <property type="entry name" value="DNA_LIGASE_A3"/>
    <property type="match status" value="1"/>
</dbReference>
<comment type="catalytic activity">
    <reaction evidence="4">
        <text>ATP + (deoxyribonucleotide)n-3'-hydroxyl + 5'-phospho-(deoxyribonucleotide)m = (deoxyribonucleotide)n+m + AMP + diphosphate.</text>
        <dbReference type="EC" id="6.5.1.1"/>
    </reaction>
</comment>
<gene>
    <name evidence="6" type="ORF">CR492_12930</name>
</gene>
<dbReference type="SUPFAM" id="SSF56091">
    <property type="entry name" value="DNA ligase/mRNA capping enzyme, catalytic domain"/>
    <property type="match status" value="1"/>
</dbReference>
<dbReference type="CDD" id="cd07906">
    <property type="entry name" value="Adenylation_DNA_ligase_LigD_LigC"/>
    <property type="match status" value="1"/>
</dbReference>
<evidence type="ECO:0000256" key="4">
    <source>
        <dbReference type="ARBA" id="ARBA00034003"/>
    </source>
</evidence>
<dbReference type="NCBIfam" id="TIGR02779">
    <property type="entry name" value="NHEJ_ligase_lig"/>
    <property type="match status" value="1"/>
</dbReference>
<organism evidence="6 7">
    <name type="scientific">Methylocella silvestris</name>
    <dbReference type="NCBI Taxonomy" id="199596"/>
    <lineage>
        <taxon>Bacteria</taxon>
        <taxon>Pseudomonadati</taxon>
        <taxon>Pseudomonadota</taxon>
        <taxon>Alphaproteobacteria</taxon>
        <taxon>Hyphomicrobiales</taxon>
        <taxon>Beijerinckiaceae</taxon>
        <taxon>Methylocella</taxon>
    </lineage>
</organism>
<name>A0A2J7TFS9_METSI</name>
<dbReference type="InterPro" id="IPR012310">
    <property type="entry name" value="DNA_ligase_ATP-dep_cent"/>
</dbReference>
<dbReference type="EC" id="6.5.1.1" evidence="2"/>
<dbReference type="InterPro" id="IPR012309">
    <property type="entry name" value="DNA_ligase_ATP-dep_C"/>
</dbReference>
<evidence type="ECO:0000256" key="3">
    <source>
        <dbReference type="ARBA" id="ARBA00022598"/>
    </source>
</evidence>
<dbReference type="PANTHER" id="PTHR45674:SF4">
    <property type="entry name" value="DNA LIGASE 1"/>
    <property type="match status" value="1"/>
</dbReference>
<evidence type="ECO:0000256" key="2">
    <source>
        <dbReference type="ARBA" id="ARBA00012727"/>
    </source>
</evidence>
<dbReference type="InterPro" id="IPR014146">
    <property type="entry name" value="LigD_ligase_dom"/>
</dbReference>
<dbReference type="GO" id="GO:0005524">
    <property type="term" value="F:ATP binding"/>
    <property type="evidence" value="ECO:0007669"/>
    <property type="project" value="InterPro"/>
</dbReference>
<dbReference type="PANTHER" id="PTHR45674">
    <property type="entry name" value="DNA LIGASE 1/3 FAMILY MEMBER"/>
    <property type="match status" value="1"/>
</dbReference>
<dbReference type="GO" id="GO:0006281">
    <property type="term" value="P:DNA repair"/>
    <property type="evidence" value="ECO:0007669"/>
    <property type="project" value="InterPro"/>
</dbReference>
<dbReference type="Gene3D" id="2.40.50.140">
    <property type="entry name" value="Nucleic acid-binding proteins"/>
    <property type="match status" value="1"/>
</dbReference>
<dbReference type="Gene3D" id="3.30.1490.70">
    <property type="match status" value="1"/>
</dbReference>
<proteinExistence type="inferred from homology"/>
<dbReference type="AlphaFoldDB" id="A0A2J7TFS9"/>
<dbReference type="SUPFAM" id="SSF50249">
    <property type="entry name" value="Nucleic acid-binding proteins"/>
    <property type="match status" value="1"/>
</dbReference>
<dbReference type="OrthoDB" id="9802472at2"/>
<keyword evidence="3 6" id="KW-0436">Ligase</keyword>
<dbReference type="InterPro" id="IPR012340">
    <property type="entry name" value="NA-bd_OB-fold"/>
</dbReference>
<dbReference type="CDD" id="cd07971">
    <property type="entry name" value="OBF_DNA_ligase_LigD"/>
    <property type="match status" value="1"/>
</dbReference>
<dbReference type="Pfam" id="PF01068">
    <property type="entry name" value="DNA_ligase_A_M"/>
    <property type="match status" value="1"/>
</dbReference>
<evidence type="ECO:0000313" key="7">
    <source>
        <dbReference type="Proteomes" id="UP000236286"/>
    </source>
</evidence>
<protein>
    <recommendedName>
        <fullName evidence="2">DNA ligase (ATP)</fullName>
        <ecNumber evidence="2">6.5.1.1</ecNumber>
    </recommendedName>
</protein>
<dbReference type="Proteomes" id="UP000236286">
    <property type="component" value="Unassembled WGS sequence"/>
</dbReference>
<accession>A0A2J7TFS9</accession>
<comment type="similarity">
    <text evidence="1">Belongs to the ATP-dependent DNA ligase family.</text>
</comment>
<reference evidence="6 7" key="1">
    <citation type="submission" date="2017-10" db="EMBL/GenBank/DDBJ databases">
        <title>Genome announcement of Methylocella silvestris TVC from permafrost.</title>
        <authorList>
            <person name="Wang J."/>
            <person name="Geng K."/>
            <person name="Ul-Haque F."/>
            <person name="Crombie A.T."/>
            <person name="Street L.E."/>
            <person name="Wookey P.A."/>
            <person name="Murrell J.C."/>
            <person name="Pratscher J."/>
        </authorList>
    </citation>
    <scope>NUCLEOTIDE SEQUENCE [LARGE SCALE GENOMIC DNA]</scope>
    <source>
        <strain evidence="6 7">TVC</strain>
    </source>
</reference>
<dbReference type="GO" id="GO:0003910">
    <property type="term" value="F:DNA ligase (ATP) activity"/>
    <property type="evidence" value="ECO:0007669"/>
    <property type="project" value="UniProtKB-EC"/>
</dbReference>
<evidence type="ECO:0000256" key="1">
    <source>
        <dbReference type="ARBA" id="ARBA00007572"/>
    </source>
</evidence>
<comment type="caution">
    <text evidence="6">The sequence shown here is derived from an EMBL/GenBank/DDBJ whole genome shotgun (WGS) entry which is preliminary data.</text>
</comment>
<evidence type="ECO:0000259" key="5">
    <source>
        <dbReference type="PROSITE" id="PS50160"/>
    </source>
</evidence>